<geneLocation type="plasmid" evidence="1">
    <name>unnamed2</name>
</geneLocation>
<dbReference type="Proteomes" id="UP000276254">
    <property type="component" value="Plasmid unnamed2"/>
</dbReference>
<dbReference type="AlphaFoldDB" id="A0A494T6X1"/>
<gene>
    <name evidence="1" type="ORF">D3Y57_00500</name>
</gene>
<sequence>MNNARLPEKREIELVAARIWAETKNAGAPEWANLFPGSADHRKIIRIALAALGVKGKKAVVMMARGGATN</sequence>
<keyword evidence="1" id="KW-0614">Plasmid</keyword>
<keyword evidence="2" id="KW-1185">Reference proteome</keyword>
<reference evidence="1 2" key="1">
    <citation type="submission" date="2018-09" db="EMBL/GenBank/DDBJ databases">
        <title>Sphingomonas peninsula sp. nov., isolated from fildes peninsula, Antarctic soil.</title>
        <authorList>
            <person name="Yingchao G."/>
        </authorList>
    </citation>
    <scope>NUCLEOTIDE SEQUENCE [LARGE SCALE GENOMIC DNA]</scope>
    <source>
        <strain evidence="1 2">YZ-8</strain>
        <plasmid evidence="1 2">unnamed2</plasmid>
    </source>
</reference>
<protein>
    <submittedName>
        <fullName evidence="1">Uncharacterized protein</fullName>
    </submittedName>
</protein>
<evidence type="ECO:0000313" key="1">
    <source>
        <dbReference type="EMBL" id="AYJ84620.1"/>
    </source>
</evidence>
<evidence type="ECO:0000313" key="2">
    <source>
        <dbReference type="Proteomes" id="UP000276254"/>
    </source>
</evidence>
<name>A0A494T6X1_SPHPE</name>
<dbReference type="EMBL" id="CP032827">
    <property type="protein sequence ID" value="AYJ84620.1"/>
    <property type="molecule type" value="Genomic_DNA"/>
</dbReference>
<proteinExistence type="predicted"/>
<organism evidence="1 2">
    <name type="scientific">Sphingomonas paeninsulae</name>
    <dbReference type="NCBI Taxonomy" id="2319844"/>
    <lineage>
        <taxon>Bacteria</taxon>
        <taxon>Pseudomonadati</taxon>
        <taxon>Pseudomonadota</taxon>
        <taxon>Alphaproteobacteria</taxon>
        <taxon>Sphingomonadales</taxon>
        <taxon>Sphingomonadaceae</taxon>
        <taxon>Sphingomonas</taxon>
    </lineage>
</organism>
<dbReference type="KEGG" id="spha:D3Y57_00500"/>
<accession>A0A494T6X1</accession>